<dbReference type="VEuPathDB" id="AmoebaDB:KM1_005620"/>
<comment type="caution">
    <text evidence="1">The sequence shown here is derived from an EMBL/GenBank/DDBJ whole genome shotgun (WGS) entry which is preliminary data.</text>
</comment>
<dbReference type="AlphaFoldDB" id="A0A5K1VJZ5"/>
<accession>A0A5K1VJZ5</accession>
<evidence type="ECO:0000313" key="1">
    <source>
        <dbReference type="EMBL" id="GAT96923.1"/>
    </source>
</evidence>
<dbReference type="VEuPathDB" id="AmoebaDB:EHI_179910"/>
<dbReference type="VEuPathDB" id="AmoebaDB:EHI8A_009750"/>
<dbReference type="Gene3D" id="2.60.40.2840">
    <property type="match status" value="1"/>
</dbReference>
<dbReference type="Proteomes" id="UP000078387">
    <property type="component" value="Unassembled WGS sequence"/>
</dbReference>
<dbReference type="EMBL" id="BDEQ01000001">
    <property type="protein sequence ID" value="GAT96923.1"/>
    <property type="molecule type" value="Genomic_DNA"/>
</dbReference>
<organism evidence="1 2">
    <name type="scientific">Entamoeba histolytica</name>
    <dbReference type="NCBI Taxonomy" id="5759"/>
    <lineage>
        <taxon>Eukaryota</taxon>
        <taxon>Amoebozoa</taxon>
        <taxon>Evosea</taxon>
        <taxon>Archamoebae</taxon>
        <taxon>Mastigamoebida</taxon>
        <taxon>Entamoebidae</taxon>
        <taxon>Entamoeba</taxon>
    </lineage>
</organism>
<gene>
    <name evidence="1" type="ORF">CL6EHI_179910</name>
</gene>
<reference evidence="1 2" key="1">
    <citation type="submission" date="2016-05" db="EMBL/GenBank/DDBJ databases">
        <title>First whole genome sequencing of Entamoeba histolytica HM1:IMSS-clone-6.</title>
        <authorList>
            <person name="Mukherjee Avik.K."/>
            <person name="Izumyama S."/>
            <person name="Nakada-Tsukui K."/>
            <person name="Nozaki T."/>
        </authorList>
    </citation>
    <scope>NUCLEOTIDE SEQUENCE [LARGE SCALE GENOMIC DNA]</scope>
    <source>
        <strain evidence="1 2">HM1:IMSS clone 6</strain>
    </source>
</reference>
<dbReference type="VEuPathDB" id="AmoebaDB:EHI7A_011470"/>
<dbReference type="VEuPathDB" id="AmoebaDB:EHI5A_007250"/>
<protein>
    <submittedName>
        <fullName evidence="1">Uncharacterized protein</fullName>
    </submittedName>
</protein>
<sequence>MSLSPPEIPESYSVPEYFDDNILFIVSNPNNSSIQVQYDVGDKYNRYSWIGLFDINECDNRKYLKYKYINSSKGTIEFNSLCEGQYDIRYFPTNERNIAASSIVLGTPIQIKEVIQEGTVLKIEIENPRKRDIYLQLYKKGTKDRVNVLYEINKCSEWSNSTSFTINVKGLDGDYTLIPKYKTCYFTVWRYYGIFLIPMCCYISQGAKDIRL</sequence>
<dbReference type="OMA" id="MRCYISQ"/>
<name>A0A5K1VJZ5_ENTHI</name>
<evidence type="ECO:0000313" key="2">
    <source>
        <dbReference type="Proteomes" id="UP000078387"/>
    </source>
</evidence>
<proteinExistence type="predicted"/>